<keyword evidence="4 10" id="KW-1134">Transmembrane beta strand</keyword>
<evidence type="ECO:0000256" key="8">
    <source>
        <dbReference type="ARBA" id="ARBA00023170"/>
    </source>
</evidence>
<feature type="domain" description="TonB-dependent receptor-like beta-barrel" evidence="13">
    <location>
        <begin position="408"/>
        <end position="928"/>
    </location>
</feature>
<dbReference type="CDD" id="cd01347">
    <property type="entry name" value="ligand_gated_channel"/>
    <property type="match status" value="1"/>
</dbReference>
<keyword evidence="12" id="KW-0732">Signal</keyword>
<keyword evidence="16" id="KW-1185">Reference proteome</keyword>
<dbReference type="InterPro" id="IPR012910">
    <property type="entry name" value="Plug_dom"/>
</dbReference>
<dbReference type="PANTHER" id="PTHR47234">
    <property type="match status" value="1"/>
</dbReference>
<feature type="chain" id="PRO_5045488559" evidence="12">
    <location>
        <begin position="34"/>
        <end position="966"/>
    </location>
</feature>
<comment type="caution">
    <text evidence="15">The sequence shown here is derived from an EMBL/GenBank/DDBJ whole genome shotgun (WGS) entry which is preliminary data.</text>
</comment>
<organism evidence="15 16">
    <name type="scientific">Massilia solisilvae</name>
    <dbReference type="NCBI Taxonomy" id="1811225"/>
    <lineage>
        <taxon>Bacteria</taxon>
        <taxon>Pseudomonadati</taxon>
        <taxon>Pseudomonadota</taxon>
        <taxon>Betaproteobacteria</taxon>
        <taxon>Burkholderiales</taxon>
        <taxon>Oxalobacteraceae</taxon>
        <taxon>Telluria group</taxon>
        <taxon>Massilia</taxon>
    </lineage>
</organism>
<keyword evidence="3 10" id="KW-0813">Transport</keyword>
<evidence type="ECO:0000313" key="16">
    <source>
        <dbReference type="Proteomes" id="UP001205861"/>
    </source>
</evidence>
<evidence type="ECO:0000256" key="1">
    <source>
        <dbReference type="ARBA" id="ARBA00004571"/>
    </source>
</evidence>
<dbReference type="PROSITE" id="PS52016">
    <property type="entry name" value="TONB_DEPENDENT_REC_3"/>
    <property type="match status" value="1"/>
</dbReference>
<keyword evidence="5 10" id="KW-0812">Transmembrane</keyword>
<evidence type="ECO:0000256" key="7">
    <source>
        <dbReference type="ARBA" id="ARBA00023136"/>
    </source>
</evidence>
<evidence type="ECO:0000259" key="14">
    <source>
        <dbReference type="Pfam" id="PF07715"/>
    </source>
</evidence>
<evidence type="ECO:0000256" key="3">
    <source>
        <dbReference type="ARBA" id="ARBA00022448"/>
    </source>
</evidence>
<evidence type="ECO:0000256" key="2">
    <source>
        <dbReference type="ARBA" id="ARBA00009810"/>
    </source>
</evidence>
<dbReference type="RefSeq" id="WP_258855988.1">
    <property type="nucleotide sequence ID" value="NZ_JANUGV010000002.1"/>
</dbReference>
<name>A0ABT2BID2_9BURK</name>
<evidence type="ECO:0000256" key="9">
    <source>
        <dbReference type="ARBA" id="ARBA00023237"/>
    </source>
</evidence>
<dbReference type="EMBL" id="JANUGV010000002">
    <property type="protein sequence ID" value="MCS0608276.1"/>
    <property type="molecule type" value="Genomic_DNA"/>
</dbReference>
<proteinExistence type="inferred from homology"/>
<comment type="similarity">
    <text evidence="2 10 11">Belongs to the TonB-dependent receptor family.</text>
</comment>
<feature type="domain" description="TonB-dependent receptor plug" evidence="14">
    <location>
        <begin position="66"/>
        <end position="184"/>
    </location>
</feature>
<dbReference type="Gene3D" id="2.170.130.10">
    <property type="entry name" value="TonB-dependent receptor, plug domain"/>
    <property type="match status" value="1"/>
</dbReference>
<dbReference type="Gene3D" id="2.40.170.20">
    <property type="entry name" value="TonB-dependent receptor, beta-barrel domain"/>
    <property type="match status" value="1"/>
</dbReference>
<dbReference type="Proteomes" id="UP001205861">
    <property type="component" value="Unassembled WGS sequence"/>
</dbReference>
<reference evidence="15 16" key="1">
    <citation type="submission" date="2022-08" db="EMBL/GenBank/DDBJ databases">
        <title>Reclassification of Massilia species as members of the genera Telluria, Duganella, Pseudoduganella, Mokoshia gen. nov. and Zemynaea gen. nov. using orthogonal and non-orthogonal genome-based approaches.</title>
        <authorList>
            <person name="Bowman J.P."/>
        </authorList>
    </citation>
    <scope>NUCLEOTIDE SEQUENCE [LARGE SCALE GENOMIC DNA]</scope>
    <source>
        <strain evidence="15 16">JCM 31607</strain>
    </source>
</reference>
<comment type="subcellular location">
    <subcellularLocation>
        <location evidence="1 10">Cell outer membrane</location>
        <topology evidence="1 10">Multi-pass membrane protein</topology>
    </subcellularLocation>
</comment>
<dbReference type="Pfam" id="PF00593">
    <property type="entry name" value="TonB_dep_Rec_b-barrel"/>
    <property type="match status" value="1"/>
</dbReference>
<dbReference type="InterPro" id="IPR039426">
    <property type="entry name" value="TonB-dep_rcpt-like"/>
</dbReference>
<dbReference type="PANTHER" id="PTHR47234:SF2">
    <property type="entry name" value="TONB-DEPENDENT RECEPTOR"/>
    <property type="match status" value="1"/>
</dbReference>
<sequence length="966" mass="103769">MNETLLSRTLRRLFAGGGVAGLALLALPMQALAQETAPRPAPAPAPEQAQPVQRVQVTGSLIRRSQAETSQEVLTVNRNDIEKSGKATVAELLQSLAVDNQGSVPSSFGNGFAPGASGISLRGMGVASTLVLVNGRRVAPYGLSDDGQKQFTDLNIIPADAVDRIEILLEGASSTYGSDAIAGVVNVILRNSFTGHTVRASDGIIDYWDGEQTTAAYTMGFGDLDENKWNGLLSLEYKKLDNIQCKDRTDRDWVCRIDLRRWNFSAQQALGGTGAITGPNAAGSAINGNVRNPATLDYFNRGNLSTATGFTRFFPGANCANFTNHPQDDPGGGCLIDAPLRYSQVLPVQESISLYGRGTWQFHPKHQAFTELLYYTNATDTSTTPSTVSASEGSPAGAVSNAGVALGANHPDNPYFGSPARLRYLAGDVGPRRTNIDSNFIRFMAGLKGTLYGWDYDSAIVYSHNNVWQHLNGYLQRDVAFALLNPTAANVAAAMGNPAYAALPPGTFWRIAENAGLNSPAVYQALSPTIHSRASTELALVDFKATRDFAGILPWGALGAAVGGEFRHEMSELNPVTGTERGNIIGLGFSGYKGSHNVSALYAEGLAPLPYKVELSAAMRWDRYTDVGSSWTPKAGIKWTPLRELAVRGTYARGFRAPGPAENGVGGLAAFATADDPVRCALGVEAACNPAPVALITRGNPNLAPEHSSSWDIGAIWDPLPRTSVSVDLWRIKRRDEINQVQVTDAIASGSVLRDPSTADPTVPGDPGAISVVEGTFINSSQSVVKGIDLDARYGFALPQGYGNVSIDGKLTHLYRWERTERDGTRRDFAGTHGNCDVTNCSGTPRNRANVHLNWERDKWRVTMTINYRSHFKNVLFQGDPAGCASTFADGVTGAPSDCEIASFTTFDLTARWKPAPKWEVFGSIQNLFDKLPPLDPLTYGAQSYNPLDFEGARGRMLTLGARYTF</sequence>
<feature type="signal peptide" evidence="12">
    <location>
        <begin position="1"/>
        <end position="33"/>
    </location>
</feature>
<dbReference type="InterPro" id="IPR036942">
    <property type="entry name" value="Beta-barrel_TonB_sf"/>
</dbReference>
<dbReference type="Pfam" id="PF07715">
    <property type="entry name" value="Plug"/>
    <property type="match status" value="1"/>
</dbReference>
<evidence type="ECO:0000256" key="11">
    <source>
        <dbReference type="RuleBase" id="RU003357"/>
    </source>
</evidence>
<gene>
    <name evidence="15" type="ORF">NX773_08875</name>
</gene>
<evidence type="ECO:0000256" key="4">
    <source>
        <dbReference type="ARBA" id="ARBA00022452"/>
    </source>
</evidence>
<keyword evidence="6 11" id="KW-0798">TonB box</keyword>
<keyword evidence="9 10" id="KW-0998">Cell outer membrane</keyword>
<evidence type="ECO:0000256" key="5">
    <source>
        <dbReference type="ARBA" id="ARBA00022692"/>
    </source>
</evidence>
<protein>
    <submittedName>
        <fullName evidence="15">TonB-dependent receptor</fullName>
    </submittedName>
</protein>
<keyword evidence="8 15" id="KW-0675">Receptor</keyword>
<dbReference type="SUPFAM" id="SSF56935">
    <property type="entry name" value="Porins"/>
    <property type="match status" value="1"/>
</dbReference>
<accession>A0ABT2BID2</accession>
<dbReference type="InterPro" id="IPR000531">
    <property type="entry name" value="Beta-barrel_TonB"/>
</dbReference>
<evidence type="ECO:0000256" key="12">
    <source>
        <dbReference type="SAM" id="SignalP"/>
    </source>
</evidence>
<evidence type="ECO:0000259" key="13">
    <source>
        <dbReference type="Pfam" id="PF00593"/>
    </source>
</evidence>
<evidence type="ECO:0000313" key="15">
    <source>
        <dbReference type="EMBL" id="MCS0608276.1"/>
    </source>
</evidence>
<dbReference type="InterPro" id="IPR037066">
    <property type="entry name" value="Plug_dom_sf"/>
</dbReference>
<evidence type="ECO:0000256" key="10">
    <source>
        <dbReference type="PROSITE-ProRule" id="PRU01360"/>
    </source>
</evidence>
<evidence type="ECO:0000256" key="6">
    <source>
        <dbReference type="ARBA" id="ARBA00023077"/>
    </source>
</evidence>
<keyword evidence="7 10" id="KW-0472">Membrane</keyword>